<keyword evidence="1" id="KW-0732">Signal</keyword>
<accession>A0A6P8GM02</accession>
<dbReference type="GeneID" id="116223536"/>
<feature type="chain" id="PRO_5028215346" evidence="1">
    <location>
        <begin position="29"/>
        <end position="123"/>
    </location>
</feature>
<dbReference type="PANTHER" id="PTHR32414">
    <property type="entry name" value="NEUROMEDIN-S"/>
    <property type="match status" value="1"/>
</dbReference>
<name>A0A6P8GM02_CLUHA</name>
<evidence type="ECO:0000313" key="3">
    <source>
        <dbReference type="RefSeq" id="XP_031436487.1"/>
    </source>
</evidence>
<dbReference type="KEGG" id="char:116223536"/>
<dbReference type="RefSeq" id="XP_031436487.1">
    <property type="nucleotide sequence ID" value="XM_031580627.2"/>
</dbReference>
<dbReference type="AlphaFoldDB" id="A0A6P8GM02"/>
<protein>
    <submittedName>
        <fullName evidence="3">Neuromedin-U isoform X1</fullName>
    </submittedName>
</protein>
<dbReference type="PANTHER" id="PTHR32414:SF2">
    <property type="entry name" value="NEUROMEDIN-S"/>
    <property type="match status" value="1"/>
</dbReference>
<proteinExistence type="predicted"/>
<evidence type="ECO:0000256" key="1">
    <source>
        <dbReference type="SAM" id="SignalP"/>
    </source>
</evidence>
<dbReference type="CTD" id="129521"/>
<gene>
    <name evidence="3" type="primary">nms</name>
</gene>
<sequence length="123" mass="14233">MESSCWRQLLALHVLLWCLSSYNLRTEALPVLLTDCEISESERENPSALHASLCDLLWKNQHMEHSQNMFKRFLFHYSKSQNAIGSMQRDSNSVHPLMRLSPNLSARRKKQLLLVKSLGPLRA</sequence>
<organism evidence="2 3">
    <name type="scientific">Clupea harengus</name>
    <name type="common">Atlantic herring</name>
    <dbReference type="NCBI Taxonomy" id="7950"/>
    <lineage>
        <taxon>Eukaryota</taxon>
        <taxon>Metazoa</taxon>
        <taxon>Chordata</taxon>
        <taxon>Craniata</taxon>
        <taxon>Vertebrata</taxon>
        <taxon>Euteleostomi</taxon>
        <taxon>Actinopterygii</taxon>
        <taxon>Neopterygii</taxon>
        <taxon>Teleostei</taxon>
        <taxon>Clupei</taxon>
        <taxon>Clupeiformes</taxon>
        <taxon>Clupeoidei</taxon>
        <taxon>Clupeidae</taxon>
        <taxon>Clupea</taxon>
    </lineage>
</organism>
<dbReference type="Proteomes" id="UP000515152">
    <property type="component" value="Chromosome 2"/>
</dbReference>
<feature type="signal peptide" evidence="1">
    <location>
        <begin position="1"/>
        <end position="28"/>
    </location>
</feature>
<keyword evidence="2" id="KW-1185">Reference proteome</keyword>
<evidence type="ECO:0000313" key="2">
    <source>
        <dbReference type="Proteomes" id="UP000515152"/>
    </source>
</evidence>
<reference evidence="3" key="1">
    <citation type="submission" date="2025-08" db="UniProtKB">
        <authorList>
            <consortium name="RefSeq"/>
        </authorList>
    </citation>
    <scope>IDENTIFICATION</scope>
</reference>
<dbReference type="InterPro" id="IPR043253">
    <property type="entry name" value="NmS"/>
</dbReference>
<dbReference type="OrthoDB" id="9940794at2759"/>